<dbReference type="InterPro" id="IPR018247">
    <property type="entry name" value="EF_Hand_1_Ca_BS"/>
</dbReference>
<dbReference type="PROSITE" id="PS00018">
    <property type="entry name" value="EF_HAND_1"/>
    <property type="match status" value="1"/>
</dbReference>
<dbReference type="Pfam" id="PF09538">
    <property type="entry name" value="FYDLN_acid"/>
    <property type="match status" value="1"/>
</dbReference>
<dbReference type="GeneID" id="93369110"/>
<proteinExistence type="predicted"/>
<dbReference type="Proteomes" id="UP000028680">
    <property type="component" value="Chromosome"/>
</dbReference>
<keyword evidence="3" id="KW-1185">Reference proteome</keyword>
<name>A0AAN0VIG1_9RHOB</name>
<dbReference type="EMBL" id="CP003984">
    <property type="protein sequence ID" value="AII86967.1"/>
    <property type="molecule type" value="Genomic_DNA"/>
</dbReference>
<evidence type="ECO:0000313" key="3">
    <source>
        <dbReference type="Proteomes" id="UP000028680"/>
    </source>
</evidence>
<feature type="region of interest" description="Disordered" evidence="1">
    <location>
        <begin position="52"/>
        <end position="107"/>
    </location>
</feature>
<gene>
    <name evidence="2" type="ORF">RCA23_c14260</name>
</gene>
<protein>
    <recommendedName>
        <fullName evidence="4">TIGR02300 family protein</fullName>
    </recommendedName>
</protein>
<accession>A0AAN0VIG1</accession>
<dbReference type="InterPro" id="IPR012644">
    <property type="entry name" value="CHP02300_FYDLN_acid"/>
</dbReference>
<evidence type="ECO:0000313" key="2">
    <source>
        <dbReference type="EMBL" id="AII86967.1"/>
    </source>
</evidence>
<reference evidence="2 3" key="1">
    <citation type="journal article" date="2014" name="ISME J.">
        <title>Adaptation of an abundant Roseobacter RCA organism to pelagic systems revealed by genomic and transcriptomic analyses.</title>
        <authorList>
            <person name="Voget S."/>
            <person name="Wemheuer B."/>
            <person name="Brinkhoff T."/>
            <person name="Vollmers J."/>
            <person name="Dietrich S."/>
            <person name="Giebel H.A."/>
            <person name="Beardsley C."/>
            <person name="Sardemann C."/>
            <person name="Bakenhus I."/>
            <person name="Billerbeck S."/>
            <person name="Daniel R."/>
            <person name="Simon M."/>
        </authorList>
    </citation>
    <scope>NUCLEOTIDE SEQUENCE [LARGE SCALE GENOMIC DNA]</scope>
    <source>
        <strain evidence="2 3">RCA23</strain>
    </source>
</reference>
<dbReference type="NCBIfam" id="TIGR02300">
    <property type="entry name" value="FYDLN_acid"/>
    <property type="match status" value="1"/>
</dbReference>
<dbReference type="KEGG" id="ptp:RCA23_c14260"/>
<evidence type="ECO:0008006" key="4">
    <source>
        <dbReference type="Google" id="ProtNLM"/>
    </source>
</evidence>
<evidence type="ECO:0000256" key="1">
    <source>
        <dbReference type="SAM" id="MobiDB-lite"/>
    </source>
</evidence>
<dbReference type="RefSeq" id="WP_044049754.1">
    <property type="nucleotide sequence ID" value="NZ_CP003984.1"/>
</dbReference>
<organism evidence="2 3">
    <name type="scientific">Planktomarina temperata RCA23</name>
    <dbReference type="NCBI Taxonomy" id="666509"/>
    <lineage>
        <taxon>Bacteria</taxon>
        <taxon>Pseudomonadati</taxon>
        <taxon>Pseudomonadota</taxon>
        <taxon>Alphaproteobacteria</taxon>
        <taxon>Rhodobacterales</taxon>
        <taxon>Paracoccaceae</taxon>
        <taxon>Planktomarina</taxon>
    </lineage>
</organism>
<dbReference type="AlphaFoldDB" id="A0AAN0VIG1"/>
<feature type="compositionally biased region" description="Acidic residues" evidence="1">
    <location>
        <begin position="61"/>
        <end position="107"/>
    </location>
</feature>
<sequence>MPNEEWGTKRICPTTGKRFYDLNKDPIISPYTGETVTLDANKGRTMVADAEDAQTTKMNEADTDADEVVLDDDDVDVDLGDDVLDDDDDDTVSLDEIADVATDDDDS</sequence>